<sequence length="615" mass="69588">MRIRLTISLVVFNAILFGTLYVLDNNPAETSSRFETVIPEEVLDRVNRLSIERRNPALRWVLEKKGSAWLIVDPIEWKTNRFAVNRILNQLQFIERITSFSVRDINRAGQSLSDYGLAEPSAILVLTHDGMETKIKIGSSTKVGNRLYILSHDESEVFVVNRELLDSVTIALEDLRNQLVFDIPLFEIQSINLRRKSLPLRIVRHGEGWRFETPIEAEADTAKVETVLNKLSGIRLVGFHSPNPIAQGLDRPAIRITFEGNNRRETLLLGHQVLENSGEMLYYARLENNPSIFTVPSEPFGDLLQAQRKLRNRQLIRISQDSINGIEIAVGSESVRLQKLETGAWQVPRNEPTGDLANWPADPILIAEMLTGILGTKAVSFVTDAPSTTDLEEFGLEDPQREVRLISNDQTSVLLIGNLTGNQNTVFAKIADRPTVYEIDSGYIFPLLQTRPLHYRLRLFGQQSNAVKIETVDLQDLDGKRNLLSLDLRLEPKGPDDPKSNLIGVTHDDRGPVQSLLQYGKGFTVNSYITQSFTEGYDSGQKIFPWKYRLRLEIVLPGGEQFQRKSLTYFFTERMGASTQVGGSPDFEITFLLDQNLIDTLFHFTFERGSDPLDL</sequence>
<feature type="domain" description="DUF4340" evidence="2">
    <location>
        <begin position="357"/>
        <end position="456"/>
    </location>
</feature>
<evidence type="ECO:0000256" key="1">
    <source>
        <dbReference type="SAM" id="Phobius"/>
    </source>
</evidence>
<organism evidence="3 4">
    <name type="scientific">Candidatus Moanibacter tarae</name>
    <dbReference type="NCBI Taxonomy" id="2200854"/>
    <lineage>
        <taxon>Bacteria</taxon>
        <taxon>Pseudomonadati</taxon>
        <taxon>Verrucomicrobiota</taxon>
        <taxon>Opitutia</taxon>
        <taxon>Puniceicoccales</taxon>
        <taxon>Puniceicoccales incertae sedis</taxon>
        <taxon>Candidatus Moanibacter</taxon>
    </lineage>
</organism>
<keyword evidence="1" id="KW-0472">Membrane</keyword>
<name>A0A2Z4AKE1_9BACT</name>
<gene>
    <name evidence="3" type="ORF">DF168_01936</name>
</gene>
<feature type="domain" description="DUF4340" evidence="2">
    <location>
        <begin position="69"/>
        <end position="251"/>
    </location>
</feature>
<protein>
    <recommendedName>
        <fullName evidence="2">DUF4340 domain-containing protein</fullName>
    </recommendedName>
</protein>
<feature type="transmembrane region" description="Helical" evidence="1">
    <location>
        <begin position="5"/>
        <end position="23"/>
    </location>
</feature>
<evidence type="ECO:0000313" key="4">
    <source>
        <dbReference type="Proteomes" id="UP000247465"/>
    </source>
</evidence>
<dbReference type="Pfam" id="PF14238">
    <property type="entry name" value="DUF4340"/>
    <property type="match status" value="2"/>
</dbReference>
<dbReference type="AlphaFoldDB" id="A0A2Z4AKE1"/>
<dbReference type="KEGG" id="mtar:DF168_01936"/>
<evidence type="ECO:0000259" key="2">
    <source>
        <dbReference type="Pfam" id="PF14238"/>
    </source>
</evidence>
<keyword evidence="1" id="KW-1133">Transmembrane helix</keyword>
<accession>A0A2Z4AKE1</accession>
<proteinExistence type="predicted"/>
<dbReference type="Proteomes" id="UP000247465">
    <property type="component" value="Chromosome"/>
</dbReference>
<reference evidence="3 4" key="1">
    <citation type="submission" date="2018-06" db="EMBL/GenBank/DDBJ databases">
        <title>Draft Genome Sequence of a Novel Marine Bacterium Related to the Verrucomicrobia.</title>
        <authorList>
            <person name="Vosseberg J."/>
            <person name="Martijn J."/>
            <person name="Ettema T.J.G."/>
        </authorList>
    </citation>
    <scope>NUCLEOTIDE SEQUENCE [LARGE SCALE GENOMIC DNA]</scope>
    <source>
        <strain evidence="3">TARA_B100001123</strain>
    </source>
</reference>
<evidence type="ECO:0000313" key="3">
    <source>
        <dbReference type="EMBL" id="AWT60717.1"/>
    </source>
</evidence>
<dbReference type="EMBL" id="CP029803">
    <property type="protein sequence ID" value="AWT60717.1"/>
    <property type="molecule type" value="Genomic_DNA"/>
</dbReference>
<keyword evidence="1" id="KW-0812">Transmembrane</keyword>
<dbReference type="InterPro" id="IPR025641">
    <property type="entry name" value="DUF4340"/>
</dbReference>